<evidence type="ECO:0000313" key="2">
    <source>
        <dbReference type="EMBL" id="BDL43174.1"/>
    </source>
</evidence>
<protein>
    <recommendedName>
        <fullName evidence="4">Glycosyltransferase RgtA/B/C/D-like domain-containing protein</fullName>
    </recommendedName>
</protein>
<sequence length="311" mass="34954">MYQNKLNGAVRVAFWMLYALLFCYYGSCLSSLYSIPMSYDPIIYGIVGNGWMEGLMPYRDLFDQKGPLIFLIYGISFLLFKSFWLVFLLEWAAIFVSMVFSYKIAVLFISARKAFFISLLLVLLLCNFPYYGGGGHPSEFLLPFQLASLYFLIRLRQGGGSAAVTGIVFGLSMGIAILLKFNLAVFWFIPCIYVFILAWRKGKALPFSACLISAMVITVAPLLLYFHLSGILDDFYRGYFLFNVRYGGGGDSLGSIIWNYVKWIKREVMDPNIFMWVAGVVGIGFSRLPKADKLAFASAFLLTCLGVQGNG</sequence>
<dbReference type="RefSeq" id="WP_215434426.1">
    <property type="nucleotide sequence ID" value="NZ_AP025943.1"/>
</dbReference>
<name>A0ABM7ZET3_9BACT</name>
<keyword evidence="1" id="KW-0812">Transmembrane</keyword>
<feature type="transmembrane region" description="Helical" evidence="1">
    <location>
        <begin position="205"/>
        <end position="228"/>
    </location>
</feature>
<accession>A0ABM7ZET3</accession>
<keyword evidence="1" id="KW-0472">Membrane</keyword>
<feature type="transmembrane region" description="Helical" evidence="1">
    <location>
        <begin position="273"/>
        <end position="289"/>
    </location>
</feature>
<evidence type="ECO:0000256" key="1">
    <source>
        <dbReference type="SAM" id="Phobius"/>
    </source>
</evidence>
<feature type="transmembrane region" description="Helical" evidence="1">
    <location>
        <begin position="114"/>
        <end position="132"/>
    </location>
</feature>
<gene>
    <name evidence="2" type="ORF">Abiwalacus_07480</name>
</gene>
<feature type="transmembrane region" description="Helical" evidence="1">
    <location>
        <begin position="167"/>
        <end position="199"/>
    </location>
</feature>
<proteinExistence type="predicted"/>
<reference evidence="2" key="1">
    <citation type="submission" date="2022-06" db="EMBL/GenBank/DDBJ databases">
        <title>Akkermansia biwalacus sp. nov., an anaerobic mucin-degrading bacterium isolated from human intestine.</title>
        <authorList>
            <person name="Kobayashi Y."/>
            <person name="Inoue S."/>
            <person name="Kawahara T."/>
            <person name="Kohda N."/>
        </authorList>
    </citation>
    <scope>NUCLEOTIDE SEQUENCE</scope>
    <source>
        <strain evidence="2">WON2089</strain>
    </source>
</reference>
<keyword evidence="1" id="KW-1133">Transmembrane helix</keyword>
<feature type="transmembrane region" description="Helical" evidence="1">
    <location>
        <begin position="68"/>
        <end position="85"/>
    </location>
</feature>
<evidence type="ECO:0000313" key="3">
    <source>
        <dbReference type="Proteomes" id="UP001062263"/>
    </source>
</evidence>
<dbReference type="EMBL" id="AP025943">
    <property type="protein sequence ID" value="BDL43174.1"/>
    <property type="molecule type" value="Genomic_DNA"/>
</dbReference>
<evidence type="ECO:0008006" key="4">
    <source>
        <dbReference type="Google" id="ProtNLM"/>
    </source>
</evidence>
<dbReference type="Proteomes" id="UP001062263">
    <property type="component" value="Chromosome"/>
</dbReference>
<keyword evidence="3" id="KW-1185">Reference proteome</keyword>
<feature type="transmembrane region" description="Helical" evidence="1">
    <location>
        <begin position="12"/>
        <end position="35"/>
    </location>
</feature>
<organism evidence="2 3">
    <name type="scientific">Akkermansia biwaensis</name>
    <dbReference type="NCBI Taxonomy" id="2946555"/>
    <lineage>
        <taxon>Bacteria</taxon>
        <taxon>Pseudomonadati</taxon>
        <taxon>Verrucomicrobiota</taxon>
        <taxon>Verrucomicrobiia</taxon>
        <taxon>Verrucomicrobiales</taxon>
        <taxon>Akkermansiaceae</taxon>
        <taxon>Akkermansia</taxon>
    </lineage>
</organism>